<protein>
    <submittedName>
        <fullName evidence="2">Uncharacterized protein</fullName>
    </submittedName>
</protein>
<keyword evidence="3" id="KW-1185">Reference proteome</keyword>
<accession>A0A9K3GPK7</accession>
<gene>
    <name evidence="2" type="ORF">KIPB_013347</name>
</gene>
<feature type="non-terminal residue" evidence="2">
    <location>
        <position position="191"/>
    </location>
</feature>
<feature type="non-terminal residue" evidence="2">
    <location>
        <position position="1"/>
    </location>
</feature>
<dbReference type="AlphaFoldDB" id="A0A9K3GPK7"/>
<sequence>ECQMWFQASTHGPKFCEKFIRHEKQEHGYHKMKSKLCPTCMRFFAEYSHLLIHAQYTSTCPVSFRDVYKESKRLTRCHLEEEARRIALEEAEEKERQRVEAERQARERERREQEMLRLEAERVGRERERQKKEAKERQRLEAERLAKGRERQEKQEGSGSLADKYVRRQEAAVARAATFQNTASRSSGSVV</sequence>
<evidence type="ECO:0000256" key="1">
    <source>
        <dbReference type="SAM" id="MobiDB-lite"/>
    </source>
</evidence>
<organism evidence="2 3">
    <name type="scientific">Kipferlia bialata</name>
    <dbReference type="NCBI Taxonomy" id="797122"/>
    <lineage>
        <taxon>Eukaryota</taxon>
        <taxon>Metamonada</taxon>
        <taxon>Carpediemonas-like organisms</taxon>
        <taxon>Kipferlia</taxon>
    </lineage>
</organism>
<reference evidence="2 3" key="1">
    <citation type="journal article" date="2018" name="PLoS ONE">
        <title>The draft genome of Kipferlia bialata reveals reductive genome evolution in fornicate parasites.</title>
        <authorList>
            <person name="Tanifuji G."/>
            <person name="Takabayashi S."/>
            <person name="Kume K."/>
            <person name="Takagi M."/>
            <person name="Nakayama T."/>
            <person name="Kamikawa R."/>
            <person name="Inagaki Y."/>
            <person name="Hashimoto T."/>
        </authorList>
    </citation>
    <scope>NUCLEOTIDE SEQUENCE [LARGE SCALE GENOMIC DNA]</scope>
    <source>
        <strain evidence="2">NY0173</strain>
    </source>
</reference>
<comment type="caution">
    <text evidence="2">The sequence shown here is derived from an EMBL/GenBank/DDBJ whole genome shotgun (WGS) entry which is preliminary data.</text>
</comment>
<dbReference type="EMBL" id="BDIP01006289">
    <property type="protein sequence ID" value="GIQ90523.1"/>
    <property type="molecule type" value="Genomic_DNA"/>
</dbReference>
<dbReference type="Proteomes" id="UP000265618">
    <property type="component" value="Unassembled WGS sequence"/>
</dbReference>
<evidence type="ECO:0000313" key="3">
    <source>
        <dbReference type="Proteomes" id="UP000265618"/>
    </source>
</evidence>
<feature type="region of interest" description="Disordered" evidence="1">
    <location>
        <begin position="92"/>
        <end position="111"/>
    </location>
</feature>
<evidence type="ECO:0000313" key="2">
    <source>
        <dbReference type="EMBL" id="GIQ90523.1"/>
    </source>
</evidence>
<name>A0A9K3GPK7_9EUKA</name>
<feature type="compositionally biased region" description="Basic and acidic residues" evidence="1">
    <location>
        <begin position="122"/>
        <end position="156"/>
    </location>
</feature>
<feature type="region of interest" description="Disordered" evidence="1">
    <location>
        <begin position="122"/>
        <end position="165"/>
    </location>
</feature>
<proteinExistence type="predicted"/>